<keyword evidence="2" id="KW-0472">Membrane</keyword>
<gene>
    <name evidence="3" type="ORF">ECRASSUSDP1_LOCUS18555</name>
</gene>
<dbReference type="SUPFAM" id="SSF57184">
    <property type="entry name" value="Growth factor receptor domain"/>
    <property type="match status" value="1"/>
</dbReference>
<keyword evidence="2" id="KW-1133">Transmembrane helix</keyword>
<evidence type="ECO:0000313" key="3">
    <source>
        <dbReference type="EMBL" id="CAI2377172.1"/>
    </source>
</evidence>
<dbReference type="InterPro" id="IPR009030">
    <property type="entry name" value="Growth_fac_rcpt_cys_sf"/>
</dbReference>
<dbReference type="EMBL" id="CAMPGE010018785">
    <property type="protein sequence ID" value="CAI2377172.1"/>
    <property type="molecule type" value="Genomic_DNA"/>
</dbReference>
<dbReference type="CDD" id="cd00064">
    <property type="entry name" value="FU"/>
    <property type="match status" value="2"/>
</dbReference>
<dbReference type="InterPro" id="IPR011050">
    <property type="entry name" value="Pectin_lyase_fold/virulence"/>
</dbReference>
<dbReference type="CDD" id="cd00185">
    <property type="entry name" value="TNFRSF"/>
    <property type="match status" value="1"/>
</dbReference>
<evidence type="ECO:0000256" key="2">
    <source>
        <dbReference type="SAM" id="Phobius"/>
    </source>
</evidence>
<feature type="transmembrane region" description="Helical" evidence="2">
    <location>
        <begin position="1553"/>
        <end position="1573"/>
    </location>
</feature>
<dbReference type="PANTHER" id="PTHR11319">
    <property type="entry name" value="G PROTEIN-COUPLED RECEPTOR-RELATED"/>
    <property type="match status" value="1"/>
</dbReference>
<dbReference type="Proteomes" id="UP001295684">
    <property type="component" value="Unassembled WGS sequence"/>
</dbReference>
<comment type="caution">
    <text evidence="3">The sequence shown here is derived from an EMBL/GenBank/DDBJ whole genome shotgun (WGS) entry which is preliminary data.</text>
</comment>
<evidence type="ECO:0000256" key="1">
    <source>
        <dbReference type="SAM" id="MobiDB-lite"/>
    </source>
</evidence>
<proteinExistence type="predicted"/>
<feature type="compositionally biased region" description="Basic and acidic residues" evidence="1">
    <location>
        <begin position="1922"/>
        <end position="1940"/>
    </location>
</feature>
<feature type="transmembrane region" description="Helical" evidence="2">
    <location>
        <begin position="1739"/>
        <end position="1764"/>
    </location>
</feature>
<dbReference type="SMART" id="SM00261">
    <property type="entry name" value="FU"/>
    <property type="match status" value="2"/>
</dbReference>
<dbReference type="Gene3D" id="2.10.220.10">
    <property type="entry name" value="Hormone Receptor, Insulin-like Growth Factor Receptor 1, Chain A, domain 2"/>
    <property type="match status" value="1"/>
</dbReference>
<name>A0AAD1XQT9_EUPCR</name>
<feature type="transmembrane region" description="Helical" evidence="2">
    <location>
        <begin position="1802"/>
        <end position="1825"/>
    </location>
</feature>
<dbReference type="InterPro" id="IPR006212">
    <property type="entry name" value="Furin_repeat"/>
</dbReference>
<evidence type="ECO:0000313" key="4">
    <source>
        <dbReference type="Proteomes" id="UP001295684"/>
    </source>
</evidence>
<protein>
    <submittedName>
        <fullName evidence="3">Uncharacterized protein</fullName>
    </submittedName>
</protein>
<sequence>MVNQKTRACYSREYFKSMLKSQPLMLNSTIKKVLANPKVFAFLIVITLHCTLQSNIQKCLPGFYDKECLPCHSSCRTCNDSLSCETCEGFMYKDESTSLCAFCQNGSYFNDVVQQCESCQNSCHHQCMHRDECLQCSPGFLLDLDLLQCVSECDEGKIELNSPQISIGRSCRSNAIYVDPMSDKAVEFGTLEHPYRTMKAAASEILNHYSHSGLNITVYIKDCYLEIDTFYVMNMTSLNLINHPDYQIMNRRAKIIASNKYLEGISERSSIHLLSHSTITPSIVIGEGNYTESELAGFTSTNFCFLVSRTNFRMENIDIYGDNIDNCIVTSYLQSKILQLKNMVFAHTGNGVLMSDPLELHIENIQIDVSRVYVFLQSFSMQCNYPEAYTTNPIYLNNISQFASSTSFTGGRIFGSGLPGNHSISNVNCSLHYSENLHQLACCSYLIFQTCIPTDFLTKTLEYSNFTFDGAAAYSRGQYMMATYLQTDLVHSRSYRISYSNFSFKDHYQDWLWPSHIQIGLGSEVGWLSNFSFTNTSISQPLVIVTNFKEITVREFTADVNHQLYKGILSIDTLGNVTIQDINLSEYNDEGEGQLAVVDIIPGSNSNLAFSNFWLQNVQLLNAPLISIQSMPAMILVQNFSLTDVQFQTGGSLLNFQAASAFSLSNMTFERIKPSYQLDTDARAFTFQTLFIELMNVGEIKDITIVDSVFTLVEVVSILNFTNSHRMLFLSNISYTDSVIPTRRALLSTQNIDARTNLSVTFDQLNFINISFTQGGSLLDLHHQLPIKVVVSNSLFKDITSGSIIISGSGNSDTQPTKVLFDQCQFENITIHQESLLVALQSSFIEISQTSLTRITSIGSISRMFSIENKSKMLITNASFSYSASATAALFQILTESYLSCTNCTIFNNFGLQDGLFSIESFGVIEVSGSQIYNNYGVQILLGSIFLSVDPSVVRNTSIHQNILVKKTDIQREITDECVHLCFLSADMINYLQHYNLDSLTESEYLLEVVQGALEIIESSTIYDQSIILNSFLSRIAIADSNLTNMEFSISPLNILSSTLMITNCSIEDMNAITNNANFITENSGSISISASRYVNSNAEMLNIFGSEAFLEDLEFVNLTIPQSLMHLSYCTSFHLRRMILENLTVENKYILSIQNSQNGIVEDLQLDGLKKYFIQCRDTHFLRLTNLSISGSIQVFKFISSTVDLISDSEFSGNTESGSGGVISMSDSRANIFNTMFVNNSATSGGVIFFHCTSNLDCALHINSCSFRSNSASIKGGVIYYDYIKPNISGSNFSNNLAPYGPRFASYPTRIGKVGSKAGEDLALDDIGPGIPISSPLELALLDMDDQVMNLDNSNTVIILPINQSISSIKGTNVVLLQDGIVNFTSLAMHVDRKYKTATYSATSKVIDKSKIANVLSHSDGQSNLVANFRDCKPGEQILGDVCSVCPAGTYSLHWNSSECLQCDFNADCLGGNQVSLKPGHWRQFHNSTKIVECINAEACPGGFSRNTLVPTKCATGYTGNLCSQCVITDSSKYERINDFECRKCPNPVTNAIQVIGVIILVFGFFVLLVVINVKKTTESEISVLLRILTNYLQLVTVSISMSDEYPSLVISLFVPVKMFGGSADAFMSFDCFIKNSDITGPFGSNAIFKLFLLSFLPMILFLAISLIWLVLYFINKKWVKDLKRNLIISLVTIIFILHPKLAERSISIFRCVSIDEGVQVARIDTSIGCYSYTHIKWCVIIAVPIILIWVTACPLVALVLILKNKDKDENCRVRQYFLTIRQGLKPNCVYWEFVNTLRKIIILISLLMTKTVSIFISLSVLLITSRLQVSIRPYKNRHHSRVEYFAVIGGVFSITAALLYSQTDQIPWLNDCVLGIILVINSKFILEWVYLVLKLYQDKHYVIQTLFRIISKMVCKKDKAPKQEEKQPDKKEIQKEHQQNTPGRKKIRFVYKRRHKKLRSRAIFKKKRLNKPKKSANVMPRNIMSTDLVRTDNRMIPSKSSKNIDIGVHMIKF</sequence>
<keyword evidence="2" id="KW-0812">Transmembrane</keyword>
<dbReference type="PANTHER" id="PTHR11319:SF35">
    <property type="entry name" value="OUTER MEMBRANE PROTEIN PMPC-RELATED"/>
    <property type="match status" value="1"/>
</dbReference>
<keyword evidence="4" id="KW-1185">Reference proteome</keyword>
<feature type="transmembrane region" description="Helical" evidence="2">
    <location>
        <begin position="1846"/>
        <end position="1863"/>
    </location>
</feature>
<reference evidence="3" key="1">
    <citation type="submission" date="2023-07" db="EMBL/GenBank/DDBJ databases">
        <authorList>
            <consortium name="AG Swart"/>
            <person name="Singh M."/>
            <person name="Singh A."/>
            <person name="Seah K."/>
            <person name="Emmerich C."/>
        </authorList>
    </citation>
    <scope>NUCLEOTIDE SEQUENCE</scope>
    <source>
        <strain evidence="3">DP1</strain>
    </source>
</reference>
<organism evidence="3 4">
    <name type="scientific">Euplotes crassus</name>
    <dbReference type="NCBI Taxonomy" id="5936"/>
    <lineage>
        <taxon>Eukaryota</taxon>
        <taxon>Sar</taxon>
        <taxon>Alveolata</taxon>
        <taxon>Ciliophora</taxon>
        <taxon>Intramacronucleata</taxon>
        <taxon>Spirotrichea</taxon>
        <taxon>Hypotrichia</taxon>
        <taxon>Euplotida</taxon>
        <taxon>Euplotidae</taxon>
        <taxon>Moneuplotes</taxon>
    </lineage>
</organism>
<feature type="transmembrane region" description="Helical" evidence="2">
    <location>
        <begin position="1652"/>
        <end position="1676"/>
    </location>
</feature>
<dbReference type="SUPFAM" id="SSF51126">
    <property type="entry name" value="Pectin lyase-like"/>
    <property type="match status" value="1"/>
</dbReference>
<feature type="transmembrane region" description="Helical" evidence="2">
    <location>
        <begin position="1875"/>
        <end position="1895"/>
    </location>
</feature>
<accession>A0AAD1XQT9</accession>
<feature type="region of interest" description="Disordered" evidence="1">
    <location>
        <begin position="1922"/>
        <end position="1948"/>
    </location>
</feature>